<keyword evidence="5" id="KW-0539">Nucleus</keyword>
<feature type="domain" description="HAT C-terminal dimerisation" evidence="7">
    <location>
        <begin position="517"/>
        <end position="595"/>
    </location>
</feature>
<dbReference type="SUPFAM" id="SSF140996">
    <property type="entry name" value="Hermes dimerisation domain"/>
    <property type="match status" value="1"/>
</dbReference>
<keyword evidence="4" id="KW-0862">Zinc</keyword>
<feature type="domain" description="Hermes trasposase DNA-binding" evidence="8">
    <location>
        <begin position="116"/>
        <end position="170"/>
    </location>
</feature>
<evidence type="ECO:0000313" key="9">
    <source>
        <dbReference type="EMBL" id="KAK3918153.1"/>
    </source>
</evidence>
<dbReference type="GO" id="GO:0008270">
    <property type="term" value="F:zinc ion binding"/>
    <property type="evidence" value="ECO:0007669"/>
    <property type="project" value="UniProtKB-KW"/>
</dbReference>
<dbReference type="AlphaFoldDB" id="A0AAE1LFV1"/>
<evidence type="ECO:0000256" key="6">
    <source>
        <dbReference type="SAM" id="MobiDB-lite"/>
    </source>
</evidence>
<gene>
    <name evidence="9" type="ORF">KUF71_007574</name>
</gene>
<dbReference type="PANTHER" id="PTHR46481">
    <property type="entry name" value="ZINC FINGER BED DOMAIN-CONTAINING PROTEIN 4"/>
    <property type="match status" value="1"/>
</dbReference>
<dbReference type="GO" id="GO:0005634">
    <property type="term" value="C:nucleus"/>
    <property type="evidence" value="ECO:0007669"/>
    <property type="project" value="UniProtKB-SubCell"/>
</dbReference>
<keyword evidence="10" id="KW-1185">Reference proteome</keyword>
<dbReference type="InterPro" id="IPR008906">
    <property type="entry name" value="HATC_C_dom"/>
</dbReference>
<sequence length="600" mass="67584">MEADDGDGPSQLTKEQVKAKIASSDFVIAPEEDRNKKSSCWLVWRRVNCATTEKYSGYVYCVGCKEVKSYVYSKGTSGLSKHPCAKKAEADRLAQAANDPPLPLPPLKPTAPGKVKSEILKMSTLYCATDLAAFQTVEGEGFLNLAQSFVDIGAVYGRLDVRRMVPHRTTVRDKMQEIAGDLKLQFVPRVREAIAAGQSAATTDMWTQESKKVYFLTVILHLLNGQDQLERRTAITIKFEDKAATAENIRAQIVLQFQLLGIEEDEVEKIVFVADRGSNIVSALKNFSRLNCIAHVINTVLQTGLGLKKYEITILNAEASEIVSRVQQLLTHLNASLSRNEKFPISKKERPGVTPPAYLPMLTAFRQSLPEITKLLKRVSEEFLIGGIDTEMVDDLTWLGRCGKVTIASDVTDSPLAANLECQWQKEFFPLQYGYIHSQCKSLVTYVKSSSLNKQLKSTLKQEMEVHAEIRRQLQGLDDNERAAAAPAPSPPRRPKLPEVYRKYLEEEEDERSVEDELDRYLREPIGNDSDIRDWWKQRRERFPRLYRLALQLLVIPATSASAEREFSEAGHVFRQKRLTLNPNTASDILLVHSNSDLLK</sequence>
<evidence type="ECO:0000256" key="5">
    <source>
        <dbReference type="ARBA" id="ARBA00023242"/>
    </source>
</evidence>
<evidence type="ECO:0000256" key="3">
    <source>
        <dbReference type="ARBA" id="ARBA00022771"/>
    </source>
</evidence>
<organism evidence="9 10">
    <name type="scientific">Frankliniella fusca</name>
    <dbReference type="NCBI Taxonomy" id="407009"/>
    <lineage>
        <taxon>Eukaryota</taxon>
        <taxon>Metazoa</taxon>
        <taxon>Ecdysozoa</taxon>
        <taxon>Arthropoda</taxon>
        <taxon>Hexapoda</taxon>
        <taxon>Insecta</taxon>
        <taxon>Pterygota</taxon>
        <taxon>Neoptera</taxon>
        <taxon>Paraneoptera</taxon>
        <taxon>Thysanoptera</taxon>
        <taxon>Terebrantia</taxon>
        <taxon>Thripoidea</taxon>
        <taxon>Thripidae</taxon>
        <taxon>Frankliniella</taxon>
    </lineage>
</organism>
<dbReference type="Pfam" id="PF05699">
    <property type="entry name" value="Dimer_Tnp_hAT"/>
    <property type="match status" value="1"/>
</dbReference>
<protein>
    <submittedName>
        <fullName evidence="9">Transposable element Hobo transposase</fullName>
    </submittedName>
</protein>
<feature type="region of interest" description="Disordered" evidence="6">
    <location>
        <begin position="477"/>
        <end position="498"/>
    </location>
</feature>
<dbReference type="PANTHER" id="PTHR46481:SF10">
    <property type="entry name" value="ZINC FINGER BED DOMAIN-CONTAINING PROTEIN 39"/>
    <property type="match status" value="1"/>
</dbReference>
<comment type="caution">
    <text evidence="9">The sequence shown here is derived from an EMBL/GenBank/DDBJ whole genome shotgun (WGS) entry which is preliminary data.</text>
</comment>
<dbReference type="InterPro" id="IPR018473">
    <property type="entry name" value="Hermes_transposase_DNA-db"/>
</dbReference>
<evidence type="ECO:0000256" key="1">
    <source>
        <dbReference type="ARBA" id="ARBA00004123"/>
    </source>
</evidence>
<evidence type="ECO:0000259" key="8">
    <source>
        <dbReference type="Pfam" id="PF10683"/>
    </source>
</evidence>
<proteinExistence type="predicted"/>
<keyword evidence="3" id="KW-0863">Zinc-finger</keyword>
<dbReference type="InterPro" id="IPR052035">
    <property type="entry name" value="ZnF_BED_domain_contain"/>
</dbReference>
<accession>A0AAE1LFV1</accession>
<dbReference type="Gene3D" id="1.10.10.1070">
    <property type="entry name" value="Zinc finger, BED domain-containing"/>
    <property type="match status" value="1"/>
</dbReference>
<evidence type="ECO:0000313" key="10">
    <source>
        <dbReference type="Proteomes" id="UP001219518"/>
    </source>
</evidence>
<keyword evidence="2" id="KW-0479">Metal-binding</keyword>
<dbReference type="Proteomes" id="UP001219518">
    <property type="component" value="Unassembled WGS sequence"/>
</dbReference>
<dbReference type="GO" id="GO:0046983">
    <property type="term" value="F:protein dimerization activity"/>
    <property type="evidence" value="ECO:0007669"/>
    <property type="project" value="InterPro"/>
</dbReference>
<evidence type="ECO:0000259" key="7">
    <source>
        <dbReference type="Pfam" id="PF05699"/>
    </source>
</evidence>
<reference evidence="9" key="2">
    <citation type="journal article" date="2023" name="BMC Genomics">
        <title>Pest status, molecular evolution, and epigenetic factors derived from the genome assembly of Frankliniella fusca, a thysanopteran phytovirus vector.</title>
        <authorList>
            <person name="Catto M.A."/>
            <person name="Labadie P.E."/>
            <person name="Jacobson A.L."/>
            <person name="Kennedy G.G."/>
            <person name="Srinivasan R."/>
            <person name="Hunt B.G."/>
        </authorList>
    </citation>
    <scope>NUCLEOTIDE SEQUENCE</scope>
    <source>
        <strain evidence="9">PL_HMW_Pooled</strain>
    </source>
</reference>
<name>A0AAE1LFV1_9NEOP</name>
<dbReference type="Pfam" id="PF10683">
    <property type="entry name" value="DBD_Tnp_Hermes"/>
    <property type="match status" value="1"/>
</dbReference>
<dbReference type="InterPro" id="IPR012337">
    <property type="entry name" value="RNaseH-like_sf"/>
</dbReference>
<dbReference type="SUPFAM" id="SSF53098">
    <property type="entry name" value="Ribonuclease H-like"/>
    <property type="match status" value="1"/>
</dbReference>
<reference evidence="9" key="1">
    <citation type="submission" date="2021-07" db="EMBL/GenBank/DDBJ databases">
        <authorList>
            <person name="Catto M.A."/>
            <person name="Jacobson A."/>
            <person name="Kennedy G."/>
            <person name="Labadie P."/>
            <person name="Hunt B.G."/>
            <person name="Srinivasan R."/>
        </authorList>
    </citation>
    <scope>NUCLEOTIDE SEQUENCE</scope>
    <source>
        <strain evidence="9">PL_HMW_Pooled</strain>
        <tissue evidence="9">Head</tissue>
    </source>
</reference>
<evidence type="ECO:0000256" key="4">
    <source>
        <dbReference type="ARBA" id="ARBA00022833"/>
    </source>
</evidence>
<comment type="subcellular location">
    <subcellularLocation>
        <location evidence="1">Nucleus</location>
    </subcellularLocation>
</comment>
<evidence type="ECO:0000256" key="2">
    <source>
        <dbReference type="ARBA" id="ARBA00022723"/>
    </source>
</evidence>
<dbReference type="EMBL" id="JAHWGI010000886">
    <property type="protein sequence ID" value="KAK3918153.1"/>
    <property type="molecule type" value="Genomic_DNA"/>
</dbReference>